<dbReference type="InterPro" id="IPR016032">
    <property type="entry name" value="Sig_transdc_resp-reg_C-effctor"/>
</dbReference>
<protein>
    <submittedName>
        <fullName evidence="1">Response regulator</fullName>
    </submittedName>
</protein>
<proteinExistence type="predicted"/>
<accession>A0A8S5RMT8</accession>
<organism evidence="1">
    <name type="scientific">virus sp. ctFlR8</name>
    <dbReference type="NCBI Taxonomy" id="2825811"/>
    <lineage>
        <taxon>Viruses</taxon>
    </lineage>
</organism>
<dbReference type="Gene3D" id="1.10.10.10">
    <property type="entry name" value="Winged helix-like DNA-binding domain superfamily/Winged helix DNA-binding domain"/>
    <property type="match status" value="1"/>
</dbReference>
<dbReference type="GO" id="GO:0003677">
    <property type="term" value="F:DNA binding"/>
    <property type="evidence" value="ECO:0007669"/>
    <property type="project" value="InterPro"/>
</dbReference>
<dbReference type="SUPFAM" id="SSF46894">
    <property type="entry name" value="C-terminal effector domain of the bipartite response regulators"/>
    <property type="match status" value="1"/>
</dbReference>
<dbReference type="EMBL" id="BK059128">
    <property type="protein sequence ID" value="DAE32671.1"/>
    <property type="molecule type" value="Genomic_DNA"/>
</dbReference>
<evidence type="ECO:0000313" key="1">
    <source>
        <dbReference type="EMBL" id="DAE32671.1"/>
    </source>
</evidence>
<dbReference type="InterPro" id="IPR036388">
    <property type="entry name" value="WH-like_DNA-bd_sf"/>
</dbReference>
<reference evidence="1" key="1">
    <citation type="journal article" date="2021" name="Proc. Natl. Acad. Sci. U.S.A.">
        <title>A Catalog of Tens of Thousands of Viruses from Human Metagenomes Reveals Hidden Associations with Chronic Diseases.</title>
        <authorList>
            <person name="Tisza M.J."/>
            <person name="Buck C.B."/>
        </authorList>
    </citation>
    <scope>NUCLEOTIDE SEQUENCE</scope>
    <source>
        <strain evidence="1">CtFlR8</strain>
    </source>
</reference>
<dbReference type="GO" id="GO:0006355">
    <property type="term" value="P:regulation of DNA-templated transcription"/>
    <property type="evidence" value="ECO:0007669"/>
    <property type="project" value="InterPro"/>
</dbReference>
<name>A0A8S5RMT8_9VIRU</name>
<sequence length="73" mass="8690">MKLSKLTKPELEEIFRNANFTEEEEKVFWDLSKGISQKEISFRHSISVTTVERRVRSIKNKLKRLEGDRFGTF</sequence>